<proteinExistence type="predicted"/>
<evidence type="ECO:0000313" key="1">
    <source>
        <dbReference type="EMBL" id="EFG06690.1"/>
    </source>
</evidence>
<dbReference type="Proteomes" id="UP000002357">
    <property type="component" value="Chromosome"/>
</dbReference>
<protein>
    <recommendedName>
        <fullName evidence="3">Proteinase inhibitor I36 SMPI</fullName>
    </recommendedName>
</protein>
<evidence type="ECO:0008006" key="3">
    <source>
        <dbReference type="Google" id="ProtNLM"/>
    </source>
</evidence>
<organism evidence="1 2">
    <name type="scientific">Streptomyces clavuligerus</name>
    <dbReference type="NCBI Taxonomy" id="1901"/>
    <lineage>
        <taxon>Bacteria</taxon>
        <taxon>Bacillati</taxon>
        <taxon>Actinomycetota</taxon>
        <taxon>Actinomycetes</taxon>
        <taxon>Kitasatosporales</taxon>
        <taxon>Streptomycetaceae</taxon>
        <taxon>Streptomyces</taxon>
    </lineage>
</organism>
<reference evidence="1 2" key="1">
    <citation type="journal article" date="2010" name="Genome Biol. Evol.">
        <title>The sequence of a 1.8-mb bacterial linear plasmid reveals a rich evolutionary reservoir of secondary metabolic pathways.</title>
        <authorList>
            <person name="Medema M.H."/>
            <person name="Trefzer A."/>
            <person name="Kovalchuk A."/>
            <person name="van den Berg M."/>
            <person name="Mueller U."/>
            <person name="Heijne W."/>
            <person name="Wu L."/>
            <person name="Alam M.T."/>
            <person name="Ronning C.M."/>
            <person name="Nierman W.C."/>
            <person name="Bovenberg R.A.L."/>
            <person name="Breitling R."/>
            <person name="Takano E."/>
        </authorList>
    </citation>
    <scope>NUCLEOTIDE SEQUENCE [LARGE SCALE GENOMIC DNA]</scope>
    <source>
        <strain evidence="2">ATCC 27064 / DSM 738 / JCM 4710 / NBRC 13307 / NCIMB 12785 / NRRL 3585 / VKM Ac-602</strain>
    </source>
</reference>
<accession>E2Q2T7</accession>
<dbReference type="EMBL" id="CM000913">
    <property type="protein sequence ID" value="EFG06690.1"/>
    <property type="molecule type" value="Genomic_DNA"/>
</dbReference>
<dbReference type="AlphaFoldDB" id="E2Q2T7"/>
<dbReference type="eggNOG" id="ENOG5034BZQ">
    <property type="taxonomic scope" value="Bacteria"/>
</dbReference>
<dbReference type="Pfam" id="PF03995">
    <property type="entry name" value="Inhibitor_I36"/>
    <property type="match status" value="1"/>
</dbReference>
<sequence length="140" mass="15016">MRSYHPNDIPGEVMRPSAAAATAVPVAALLLALTAAPAPASPLPPLWRGECATGALCLWEREGFRGARQTHELYTTEIDSCVPLPPGTTAGSLANRAGRPVTTYQSGECEETGEFETYPGSGTWVPRSPYLIRAFKLWES</sequence>
<keyword evidence="2" id="KW-1185">Reference proteome</keyword>
<evidence type="ECO:0000313" key="2">
    <source>
        <dbReference type="Proteomes" id="UP000002357"/>
    </source>
</evidence>
<gene>
    <name evidence="1" type="ORF">SCLAV_1615</name>
</gene>
<name>E2Q2T7_STRCL</name>
<dbReference type="STRING" id="1901.BB341_20190"/>